<evidence type="ECO:0000313" key="4">
    <source>
        <dbReference type="EMBL" id="MDQ8206941.1"/>
    </source>
</evidence>
<evidence type="ECO:0000259" key="3">
    <source>
        <dbReference type="PROSITE" id="PS50801"/>
    </source>
</evidence>
<sequence>MSQTERKVAFLLGLPFHVITMEETIEDAVQTVEAEEPSYYITANVDFIAQAYDNEPLKDILFHADRVVCDGMPLVWLSRYFHPVLPERVAGSDMVFHLFEQADQRSWKVYFLGSDTATLTRSKAILAERYPKMEVVGTFSPPFGSVDSWPNEDIMADIKKTQPDLLLVAVGCPKQEYWISQHYRESGVPLSIGIGASLDFICGTQVRAPKWVQKTGMEWCWRMLSDPKRLAKRYAKDFYYLIVLANRQRKITRPSSSNKTRELADRVVSHEVTAADAQWLSWSGAVERSVIESMAMPKERSQAVFLDLSRVSFMDSSAIGLLAKLARDARQADVAFGIIQPSSVVVKIIDAMHLSAQFPSYPDTDAALAALRERRASSRKHSKVST</sequence>
<feature type="domain" description="STAS" evidence="3">
    <location>
        <begin position="286"/>
        <end position="371"/>
    </location>
</feature>
<dbReference type="InterPro" id="IPR004629">
    <property type="entry name" value="WecG_TagA_CpsF"/>
</dbReference>
<reference evidence="4 5" key="1">
    <citation type="submission" date="2023-04" db="EMBL/GenBank/DDBJ databases">
        <title>A novel bacteria isolated from coastal sediment.</title>
        <authorList>
            <person name="Liu X.-J."/>
            <person name="Du Z.-J."/>
        </authorList>
    </citation>
    <scope>NUCLEOTIDE SEQUENCE [LARGE SCALE GENOMIC DNA]</scope>
    <source>
        <strain evidence="4 5">SDUM461003</strain>
    </source>
</reference>
<organism evidence="4 5">
    <name type="scientific">Thalassobacterium maritimum</name>
    <dbReference type="NCBI Taxonomy" id="3041265"/>
    <lineage>
        <taxon>Bacteria</taxon>
        <taxon>Pseudomonadati</taxon>
        <taxon>Verrucomicrobiota</taxon>
        <taxon>Opitutia</taxon>
        <taxon>Puniceicoccales</taxon>
        <taxon>Coraliomargaritaceae</taxon>
        <taxon>Thalassobacterium</taxon>
    </lineage>
</organism>
<dbReference type="InterPro" id="IPR036513">
    <property type="entry name" value="STAS_dom_sf"/>
</dbReference>
<accession>A0ABU1AS06</accession>
<dbReference type="InterPro" id="IPR002645">
    <property type="entry name" value="STAS_dom"/>
</dbReference>
<dbReference type="Gene3D" id="3.30.750.24">
    <property type="entry name" value="STAS domain"/>
    <property type="match status" value="1"/>
</dbReference>
<keyword evidence="1" id="KW-0328">Glycosyltransferase</keyword>
<gene>
    <name evidence="4" type="ORF">QEH52_05435</name>
</gene>
<keyword evidence="2" id="KW-0808">Transferase</keyword>
<protein>
    <submittedName>
        <fullName evidence="4">WecB/TagA/CpsF family glycosyltransferase</fullName>
    </submittedName>
</protein>
<dbReference type="CDD" id="cd06533">
    <property type="entry name" value="Glyco_transf_WecG_TagA"/>
    <property type="match status" value="1"/>
</dbReference>
<evidence type="ECO:0000313" key="5">
    <source>
        <dbReference type="Proteomes" id="UP001225316"/>
    </source>
</evidence>
<dbReference type="SUPFAM" id="SSF52091">
    <property type="entry name" value="SpoIIaa-like"/>
    <property type="match status" value="1"/>
</dbReference>
<dbReference type="NCBIfam" id="TIGR00696">
    <property type="entry name" value="wecG_tagA_cpsF"/>
    <property type="match status" value="1"/>
</dbReference>
<comment type="caution">
    <text evidence="4">The sequence shown here is derived from an EMBL/GenBank/DDBJ whole genome shotgun (WGS) entry which is preliminary data.</text>
</comment>
<dbReference type="Proteomes" id="UP001225316">
    <property type="component" value="Unassembled WGS sequence"/>
</dbReference>
<dbReference type="CDD" id="cd07043">
    <property type="entry name" value="STAS_anti-anti-sigma_factors"/>
    <property type="match status" value="1"/>
</dbReference>
<evidence type="ECO:0000256" key="1">
    <source>
        <dbReference type="ARBA" id="ARBA00022676"/>
    </source>
</evidence>
<dbReference type="EMBL" id="JARXHW010000008">
    <property type="protein sequence ID" value="MDQ8206941.1"/>
    <property type="molecule type" value="Genomic_DNA"/>
</dbReference>
<dbReference type="PROSITE" id="PS50801">
    <property type="entry name" value="STAS"/>
    <property type="match status" value="1"/>
</dbReference>
<keyword evidence="5" id="KW-1185">Reference proteome</keyword>
<name>A0ABU1AS06_9BACT</name>
<dbReference type="Pfam" id="PF01740">
    <property type="entry name" value="STAS"/>
    <property type="match status" value="1"/>
</dbReference>
<dbReference type="RefSeq" id="WP_308949079.1">
    <property type="nucleotide sequence ID" value="NZ_JARXHW010000008.1"/>
</dbReference>
<dbReference type="PANTHER" id="PTHR34136">
    <property type="match status" value="1"/>
</dbReference>
<evidence type="ECO:0000256" key="2">
    <source>
        <dbReference type="ARBA" id="ARBA00022679"/>
    </source>
</evidence>
<dbReference type="PANTHER" id="PTHR34136:SF1">
    <property type="entry name" value="UDP-N-ACETYL-D-MANNOSAMINURONIC ACID TRANSFERASE"/>
    <property type="match status" value="1"/>
</dbReference>
<dbReference type="Pfam" id="PF03808">
    <property type="entry name" value="Glyco_tran_WecG"/>
    <property type="match status" value="1"/>
</dbReference>
<proteinExistence type="predicted"/>